<name>A0A226QS99_9BACL</name>
<dbReference type="EMBL" id="NDYL01000001">
    <property type="protein sequence ID" value="OXB94788.1"/>
    <property type="molecule type" value="Genomic_DNA"/>
</dbReference>
<feature type="transmembrane region" description="Helical" evidence="1">
    <location>
        <begin position="140"/>
        <end position="171"/>
    </location>
</feature>
<sequence length="172" mass="19197">MNKNIVLETKMNKEGVYEVIIDKGSTFWTKVKSAYEKVKSFVLKKAETVKSFVNRIFDSIFDSKTKQAAVKLCKNIAIATGVSIAWGVVMPSLWAATIASALTITGYKHTKTYVKASLENVNYKFSVLDFTFDAFDTWCYAIIGAGLLTWIVPTVLDLVVYAWIFGLILLLA</sequence>
<accession>A0A226QS99</accession>
<dbReference type="AlphaFoldDB" id="A0A226QS99"/>
<dbReference type="Proteomes" id="UP000198394">
    <property type="component" value="Unassembled WGS sequence"/>
</dbReference>
<evidence type="ECO:0000256" key="1">
    <source>
        <dbReference type="SAM" id="Phobius"/>
    </source>
</evidence>
<protein>
    <submittedName>
        <fullName evidence="2">Uncharacterized protein</fullName>
    </submittedName>
</protein>
<evidence type="ECO:0000313" key="3">
    <source>
        <dbReference type="Proteomes" id="UP000198394"/>
    </source>
</evidence>
<gene>
    <name evidence="2" type="ORF">B9L23_07965</name>
</gene>
<proteinExistence type="predicted"/>
<keyword evidence="1" id="KW-0812">Transmembrane</keyword>
<keyword evidence="1" id="KW-0472">Membrane</keyword>
<comment type="caution">
    <text evidence="2">The sequence shown here is derived from an EMBL/GenBank/DDBJ whole genome shotgun (WGS) entry which is preliminary data.</text>
</comment>
<feature type="transmembrane region" description="Helical" evidence="1">
    <location>
        <begin position="76"/>
        <end position="104"/>
    </location>
</feature>
<evidence type="ECO:0000313" key="2">
    <source>
        <dbReference type="EMBL" id="OXB94788.1"/>
    </source>
</evidence>
<organism evidence="2 3">
    <name type="scientific">Parageobacillus galactosidasius</name>
    <dbReference type="NCBI Taxonomy" id="883812"/>
    <lineage>
        <taxon>Bacteria</taxon>
        <taxon>Bacillati</taxon>
        <taxon>Bacillota</taxon>
        <taxon>Bacilli</taxon>
        <taxon>Bacillales</taxon>
        <taxon>Anoxybacillaceae</taxon>
        <taxon>Parageobacillus</taxon>
    </lineage>
</organism>
<keyword evidence="3" id="KW-1185">Reference proteome</keyword>
<keyword evidence="1" id="KW-1133">Transmembrane helix</keyword>
<dbReference type="RefSeq" id="WP_089097241.1">
    <property type="nucleotide sequence ID" value="NZ_NDYL01000001.1"/>
</dbReference>
<reference evidence="2 3" key="1">
    <citation type="submission" date="2017-04" db="EMBL/GenBank/DDBJ databases">
        <title>The genome sequence of Parageobacillus galactosidasius DSM 18751.</title>
        <authorList>
            <person name="Ramaloko W.T."/>
            <person name="Koen N."/>
            <person name="Polliack S."/>
            <person name="Aliyu H."/>
            <person name="Lebre P."/>
            <person name="Mohr T."/>
            <person name="Oswald F."/>
            <person name="Zwick M."/>
            <person name="Neumann A."/>
            <person name="Syldatk C."/>
            <person name="Cowan D."/>
            <person name="De Maayer P."/>
        </authorList>
    </citation>
    <scope>NUCLEOTIDE SEQUENCE [LARGE SCALE GENOMIC DNA]</scope>
    <source>
        <strain evidence="2 3">DSM 18751</strain>
    </source>
</reference>